<dbReference type="AlphaFoldDB" id="A0A1I4RAX0"/>
<gene>
    <name evidence="2" type="ORF">SAMN04488696_1459</name>
</gene>
<dbReference type="SUPFAM" id="SSF89360">
    <property type="entry name" value="HesB-like domain"/>
    <property type="match status" value="1"/>
</dbReference>
<dbReference type="GO" id="GO:0016226">
    <property type="term" value="P:iron-sulfur cluster assembly"/>
    <property type="evidence" value="ECO:0007669"/>
    <property type="project" value="InterPro"/>
</dbReference>
<evidence type="ECO:0000313" key="3">
    <source>
        <dbReference type="Proteomes" id="UP000198535"/>
    </source>
</evidence>
<dbReference type="InterPro" id="IPR016092">
    <property type="entry name" value="ATAP"/>
</dbReference>
<evidence type="ECO:0000259" key="1">
    <source>
        <dbReference type="Pfam" id="PF01521"/>
    </source>
</evidence>
<dbReference type="EMBL" id="FOUJ01000002">
    <property type="protein sequence ID" value="SFM49176.1"/>
    <property type="molecule type" value="Genomic_DNA"/>
</dbReference>
<feature type="domain" description="Core" evidence="1">
    <location>
        <begin position="2"/>
        <end position="95"/>
    </location>
</feature>
<dbReference type="PANTHER" id="PTHR43011">
    <property type="entry name" value="IRON-SULFUR CLUSTER ASSEMBLY 2 HOMOLOG, MITOCHONDRIAL"/>
    <property type="match status" value="1"/>
</dbReference>
<dbReference type="Proteomes" id="UP000198535">
    <property type="component" value="Unassembled WGS sequence"/>
</dbReference>
<dbReference type="Gene3D" id="2.60.300.12">
    <property type="entry name" value="HesB-like domain"/>
    <property type="match status" value="1"/>
</dbReference>
<proteinExistence type="predicted"/>
<dbReference type="Pfam" id="PF01521">
    <property type="entry name" value="Fe-S_biosyn"/>
    <property type="match status" value="1"/>
</dbReference>
<keyword evidence="3" id="KW-1185">Reference proteome</keyword>
<dbReference type="GO" id="GO:0005506">
    <property type="term" value="F:iron ion binding"/>
    <property type="evidence" value="ECO:0007669"/>
    <property type="project" value="TreeGrafter"/>
</dbReference>
<sequence>MVEVTDNAAAELKSLLEEQDKKDVALRVFVAGMSCCGVQYGMSLEDEISEEHDLVLEEKGLKIVMNKDDADGLKDAKIDYVDGPSGKGFVIDNQNGGGCNTSSCGGGCC</sequence>
<protein>
    <submittedName>
        <fullName evidence="2">Iron-sulfur cluster insertion protein</fullName>
    </submittedName>
</protein>
<accession>A0A1I4RAX0</accession>
<name>A0A1I4RAX0_9EURY</name>
<dbReference type="NCBIfam" id="TIGR00049">
    <property type="entry name" value="iron-sulfur cluster assembly accessory protein"/>
    <property type="match status" value="1"/>
</dbReference>
<evidence type="ECO:0000313" key="2">
    <source>
        <dbReference type="EMBL" id="SFM49176.1"/>
    </source>
</evidence>
<dbReference type="RefSeq" id="WP_091935370.1">
    <property type="nucleotide sequence ID" value="NZ_FOUJ01000002.1"/>
</dbReference>
<dbReference type="InterPro" id="IPR035903">
    <property type="entry name" value="HesB-like_dom_sf"/>
</dbReference>
<dbReference type="GO" id="GO:0051539">
    <property type="term" value="F:4 iron, 4 sulfur cluster binding"/>
    <property type="evidence" value="ECO:0007669"/>
    <property type="project" value="TreeGrafter"/>
</dbReference>
<dbReference type="GO" id="GO:0051537">
    <property type="term" value="F:2 iron, 2 sulfur cluster binding"/>
    <property type="evidence" value="ECO:0007669"/>
    <property type="project" value="TreeGrafter"/>
</dbReference>
<dbReference type="PANTHER" id="PTHR43011:SF1">
    <property type="entry name" value="IRON-SULFUR CLUSTER ASSEMBLY 2 HOMOLOG, MITOCHONDRIAL"/>
    <property type="match status" value="1"/>
</dbReference>
<dbReference type="InterPro" id="IPR000361">
    <property type="entry name" value="ATAP_core_dom"/>
</dbReference>
<dbReference type="STRING" id="487685.SAMN04488696_1459"/>
<organism evidence="2 3">
    <name type="scientific">Methanolobus profundi</name>
    <dbReference type="NCBI Taxonomy" id="487685"/>
    <lineage>
        <taxon>Archaea</taxon>
        <taxon>Methanobacteriati</taxon>
        <taxon>Methanobacteriota</taxon>
        <taxon>Stenosarchaea group</taxon>
        <taxon>Methanomicrobia</taxon>
        <taxon>Methanosarcinales</taxon>
        <taxon>Methanosarcinaceae</taxon>
        <taxon>Methanolobus</taxon>
    </lineage>
</organism>
<reference evidence="3" key="1">
    <citation type="submission" date="2016-10" db="EMBL/GenBank/DDBJ databases">
        <authorList>
            <person name="Varghese N."/>
            <person name="Submissions S."/>
        </authorList>
    </citation>
    <scope>NUCLEOTIDE SEQUENCE [LARGE SCALE GENOMIC DNA]</scope>
    <source>
        <strain evidence="3">Mob M</strain>
    </source>
</reference>
<dbReference type="OrthoDB" id="52656at2157"/>